<dbReference type="EMBL" id="ATFF01000002">
    <property type="protein sequence ID" value="EPF32190.1"/>
    <property type="molecule type" value="Genomic_DNA"/>
</dbReference>
<dbReference type="STRING" id="1125699.HMPREF9194_00185"/>
<organism evidence="1 2">
    <name type="scientific">Treponema maltophilum ATCC 51939</name>
    <dbReference type="NCBI Taxonomy" id="1125699"/>
    <lineage>
        <taxon>Bacteria</taxon>
        <taxon>Pseudomonadati</taxon>
        <taxon>Spirochaetota</taxon>
        <taxon>Spirochaetia</taxon>
        <taxon>Spirochaetales</taxon>
        <taxon>Treponemataceae</taxon>
        <taxon>Treponema</taxon>
    </lineage>
</organism>
<comment type="caution">
    <text evidence="1">The sequence shown here is derived from an EMBL/GenBank/DDBJ whole genome shotgun (WGS) entry which is preliminary data.</text>
</comment>
<evidence type="ECO:0000313" key="2">
    <source>
        <dbReference type="Proteomes" id="UP000014541"/>
    </source>
</evidence>
<dbReference type="RefSeq" id="WP_016524487.1">
    <property type="nucleotide sequence ID" value="NZ_KE332518.1"/>
</dbReference>
<protein>
    <submittedName>
        <fullName evidence="1">Uncharacterized protein</fullName>
    </submittedName>
</protein>
<evidence type="ECO:0000313" key="1">
    <source>
        <dbReference type="EMBL" id="EPF32190.1"/>
    </source>
</evidence>
<sequence length="209" mass="25668">MDTFVSLPVYEGLKSYQTLKYDDFKENYLLYISCFQLKKHLKLIESRIIKNFEKKIYLEESFQILDEICGFEKRNIFKLGTLFDMFSKIDYSKYKEEIFNIFYLQLRLAKFNKKRKYAKAYKLYKAFKVDFLQFSKEDFFNFRIEEKSLLYIFYQVLVYYYTKNITERFFRIDRLISVLDKNTLLALRTDFADSCKEFDKLTKKYEEVS</sequence>
<accession>S3K3V4</accession>
<keyword evidence="2" id="KW-1185">Reference proteome</keyword>
<reference evidence="1 2" key="1">
    <citation type="submission" date="2013-04" db="EMBL/GenBank/DDBJ databases">
        <title>The Genome Sequence of Treponema maltophilum ATCC 51939.</title>
        <authorList>
            <consortium name="The Broad Institute Genomics Platform"/>
            <person name="Earl A."/>
            <person name="Ward D."/>
            <person name="Feldgarden M."/>
            <person name="Gevers D."/>
            <person name="Leonetti C."/>
            <person name="Blanton J.M."/>
            <person name="Dewhirst F.E."/>
            <person name="Izard J."/>
            <person name="Walker B."/>
            <person name="Young S."/>
            <person name="Zeng Q."/>
            <person name="Gargeya S."/>
            <person name="Fitzgerald M."/>
            <person name="Haas B."/>
            <person name="Abouelleil A."/>
            <person name="Allen A.W."/>
            <person name="Alvarado L."/>
            <person name="Arachchi H.M."/>
            <person name="Berlin A.M."/>
            <person name="Chapman S.B."/>
            <person name="Gainer-Dewar J."/>
            <person name="Goldberg J."/>
            <person name="Griggs A."/>
            <person name="Gujja S."/>
            <person name="Hansen M."/>
            <person name="Howarth C."/>
            <person name="Imamovic A."/>
            <person name="Ireland A."/>
            <person name="Larimer J."/>
            <person name="McCowan C."/>
            <person name="Murphy C."/>
            <person name="Pearson M."/>
            <person name="Poon T.W."/>
            <person name="Priest M."/>
            <person name="Roberts A."/>
            <person name="Saif S."/>
            <person name="Shea T."/>
            <person name="Sisk P."/>
            <person name="Sykes S."/>
            <person name="Wortman J."/>
            <person name="Nusbaum C."/>
            <person name="Birren B."/>
        </authorList>
    </citation>
    <scope>NUCLEOTIDE SEQUENCE [LARGE SCALE GENOMIC DNA]</scope>
    <source>
        <strain evidence="1 2">ATCC 51939</strain>
    </source>
</reference>
<dbReference type="PATRIC" id="fig|1125699.3.peg.184"/>
<name>S3K3V4_TREMA</name>
<proteinExistence type="predicted"/>
<dbReference type="AlphaFoldDB" id="S3K3V4"/>
<dbReference type="HOGENOM" id="CLU_1314913_0_0_12"/>
<dbReference type="Proteomes" id="UP000014541">
    <property type="component" value="Unassembled WGS sequence"/>
</dbReference>
<gene>
    <name evidence="1" type="ORF">HMPREF9194_00185</name>
</gene>